<dbReference type="Proteomes" id="UP000198440">
    <property type="component" value="Unassembled WGS sequence"/>
</dbReference>
<organism evidence="3 4">
    <name type="scientific">Antarctobacter heliothermus</name>
    <dbReference type="NCBI Taxonomy" id="74033"/>
    <lineage>
        <taxon>Bacteria</taxon>
        <taxon>Pseudomonadati</taxon>
        <taxon>Pseudomonadota</taxon>
        <taxon>Alphaproteobacteria</taxon>
        <taxon>Rhodobacterales</taxon>
        <taxon>Roseobacteraceae</taxon>
        <taxon>Antarctobacter</taxon>
    </lineage>
</organism>
<accession>A0A239LZU9</accession>
<evidence type="ECO:0000313" key="3">
    <source>
        <dbReference type="EMBL" id="SNT35323.1"/>
    </source>
</evidence>
<dbReference type="RefSeq" id="WP_089280463.1">
    <property type="nucleotide sequence ID" value="NZ_FZON01000109.1"/>
</dbReference>
<dbReference type="GO" id="GO:0003677">
    <property type="term" value="F:DNA binding"/>
    <property type="evidence" value="ECO:0007669"/>
    <property type="project" value="InterPro"/>
</dbReference>
<dbReference type="Pfam" id="PF01381">
    <property type="entry name" value="HTH_3"/>
    <property type="match status" value="1"/>
</dbReference>
<dbReference type="CDD" id="cd00093">
    <property type="entry name" value="HTH_XRE"/>
    <property type="match status" value="1"/>
</dbReference>
<dbReference type="InterPro" id="IPR010982">
    <property type="entry name" value="Lambda_DNA-bd_dom_sf"/>
</dbReference>
<dbReference type="AlphaFoldDB" id="A0A239LZU9"/>
<evidence type="ECO:0000313" key="4">
    <source>
        <dbReference type="Proteomes" id="UP000198440"/>
    </source>
</evidence>
<keyword evidence="1" id="KW-1133">Transmembrane helix</keyword>
<protein>
    <submittedName>
        <fullName evidence="3">Helix-turn-helix</fullName>
    </submittedName>
</protein>
<keyword evidence="1" id="KW-0472">Membrane</keyword>
<proteinExistence type="predicted"/>
<dbReference type="EMBL" id="FZON01000109">
    <property type="protein sequence ID" value="SNT35323.1"/>
    <property type="molecule type" value="Genomic_DNA"/>
</dbReference>
<feature type="transmembrane region" description="Helical" evidence="1">
    <location>
        <begin position="223"/>
        <end position="241"/>
    </location>
</feature>
<dbReference type="SUPFAM" id="SSF47413">
    <property type="entry name" value="lambda repressor-like DNA-binding domains"/>
    <property type="match status" value="1"/>
</dbReference>
<name>A0A239LZU9_9RHOB</name>
<dbReference type="Gene3D" id="1.10.260.40">
    <property type="entry name" value="lambda repressor-like DNA-binding domains"/>
    <property type="match status" value="1"/>
</dbReference>
<keyword evidence="1" id="KW-0812">Transmembrane</keyword>
<sequence>MSVIIDKRARAALLRTRLSEAMAKAGSNQTALARAVGVDRSTISQLLKDSGARLPNAHLIGACAQALGVSADWLLGLSGRPESAADLLANSMTLTEAPRALVDEQIFDWHREAEGYKIRYVPPALPDMLKTRELLDWEYAPHLGKTTQQAINASEDRLNWMRRSQSDYEIALPLFEVDSFAAGTGYYAGLSADIRREQLLRLAEHCESLYPRLRFYLFDARRLYSAPLTVFGPLLAVIYLGRNYLAFRDTNRVEAITQHFDHLVKEASITARALPDHLRALEARIGG</sequence>
<gene>
    <name evidence="3" type="ORF">SAMN04488078_11097</name>
</gene>
<feature type="domain" description="HTH cro/C1-type" evidence="2">
    <location>
        <begin position="18"/>
        <end position="74"/>
    </location>
</feature>
<dbReference type="OrthoDB" id="8895516at2"/>
<dbReference type="SMART" id="SM00530">
    <property type="entry name" value="HTH_XRE"/>
    <property type="match status" value="1"/>
</dbReference>
<evidence type="ECO:0000259" key="2">
    <source>
        <dbReference type="PROSITE" id="PS50943"/>
    </source>
</evidence>
<dbReference type="PROSITE" id="PS50943">
    <property type="entry name" value="HTH_CROC1"/>
    <property type="match status" value="1"/>
</dbReference>
<dbReference type="InterPro" id="IPR001387">
    <property type="entry name" value="Cro/C1-type_HTH"/>
</dbReference>
<evidence type="ECO:0000256" key="1">
    <source>
        <dbReference type="SAM" id="Phobius"/>
    </source>
</evidence>
<reference evidence="3 4" key="1">
    <citation type="submission" date="2017-06" db="EMBL/GenBank/DDBJ databases">
        <authorList>
            <person name="Kim H.J."/>
            <person name="Triplett B.A."/>
        </authorList>
    </citation>
    <scope>NUCLEOTIDE SEQUENCE [LARGE SCALE GENOMIC DNA]</scope>
    <source>
        <strain evidence="3 4">DSM 11445</strain>
    </source>
</reference>